<organism evidence="2 3">
    <name type="scientific">Spirodela intermedia</name>
    <name type="common">Intermediate duckweed</name>
    <dbReference type="NCBI Taxonomy" id="51605"/>
    <lineage>
        <taxon>Eukaryota</taxon>
        <taxon>Viridiplantae</taxon>
        <taxon>Streptophyta</taxon>
        <taxon>Embryophyta</taxon>
        <taxon>Tracheophyta</taxon>
        <taxon>Spermatophyta</taxon>
        <taxon>Magnoliopsida</taxon>
        <taxon>Liliopsida</taxon>
        <taxon>Araceae</taxon>
        <taxon>Lemnoideae</taxon>
        <taxon>Spirodela</taxon>
    </lineage>
</organism>
<evidence type="ECO:0000313" key="3">
    <source>
        <dbReference type="Proteomes" id="UP000663760"/>
    </source>
</evidence>
<feature type="compositionally biased region" description="Basic and acidic residues" evidence="1">
    <location>
        <begin position="41"/>
        <end position="57"/>
    </location>
</feature>
<keyword evidence="3" id="KW-1185">Reference proteome</keyword>
<evidence type="ECO:0000256" key="1">
    <source>
        <dbReference type="SAM" id="MobiDB-lite"/>
    </source>
</evidence>
<sequence length="57" mass="6491">MDDLGCPPRKSIINLNLFLNKYDGERDPSPSTQETPAVRVQPDRRAKTKEPGFRYTA</sequence>
<protein>
    <submittedName>
        <fullName evidence="2">Uncharacterized protein</fullName>
    </submittedName>
</protein>
<proteinExistence type="predicted"/>
<feature type="region of interest" description="Disordered" evidence="1">
    <location>
        <begin position="22"/>
        <end position="57"/>
    </location>
</feature>
<dbReference type="EMBL" id="LR746274">
    <property type="protein sequence ID" value="CAA7405427.1"/>
    <property type="molecule type" value="Genomic_DNA"/>
</dbReference>
<dbReference type="Proteomes" id="UP000663760">
    <property type="component" value="Chromosome 11"/>
</dbReference>
<name>A0A7I8L5V6_SPIIN</name>
<dbReference type="AlphaFoldDB" id="A0A7I8L5V6"/>
<gene>
    <name evidence="2" type="ORF">SI8410_11016105</name>
</gene>
<evidence type="ECO:0000313" key="2">
    <source>
        <dbReference type="EMBL" id="CAA7405427.1"/>
    </source>
</evidence>
<accession>A0A7I8L5V6</accession>
<reference evidence="2" key="1">
    <citation type="submission" date="2020-02" db="EMBL/GenBank/DDBJ databases">
        <authorList>
            <person name="Scholz U."/>
            <person name="Mascher M."/>
            <person name="Fiebig A."/>
        </authorList>
    </citation>
    <scope>NUCLEOTIDE SEQUENCE</scope>
</reference>